<dbReference type="EMBL" id="CP003025">
    <property type="protein sequence ID" value="AGS05152.1"/>
    <property type="molecule type" value="Genomic_DNA"/>
</dbReference>
<gene>
    <name evidence="1" type="ORF">KE3_0644</name>
</gene>
<proteinExistence type="predicted"/>
<keyword evidence="2" id="KW-1185">Reference proteome</keyword>
<evidence type="ECO:0000313" key="2">
    <source>
        <dbReference type="Proteomes" id="UP000015268"/>
    </source>
</evidence>
<reference evidence="1 2" key="1">
    <citation type="journal article" date="2013" name="BMC Microbiol.">
        <title>Dynamics of fecal microbial communities in children with diarrhea of unknown etiology and genomic analysis of associated Streptococcus lutetiensis.</title>
        <authorList>
            <person name="Jin D."/>
            <person name="Chen C."/>
            <person name="Li L."/>
            <person name="Lu S."/>
            <person name="Li Z."/>
            <person name="Zhou Z."/>
            <person name="Jing H."/>
            <person name="Xu Y."/>
            <person name="Du P."/>
            <person name="Wang H."/>
            <person name="Xiong Y."/>
            <person name="Zheng H."/>
            <person name="Bai X."/>
            <person name="Sun H."/>
            <person name="Wang L."/>
            <person name="Ye C."/>
            <person name="Gottschalk M."/>
            <person name="Xu J."/>
        </authorList>
    </citation>
    <scope>NUCLEOTIDE SEQUENCE [LARGE SCALE GENOMIC DNA]</scope>
    <source>
        <strain evidence="1 2">033</strain>
    </source>
</reference>
<name>A0AB33AKL1_9STRE</name>
<dbReference type="Proteomes" id="UP000015268">
    <property type="component" value="Chromosome"/>
</dbReference>
<protein>
    <submittedName>
        <fullName evidence="1">Uncharacterized protein</fullName>
    </submittedName>
</protein>
<dbReference type="AlphaFoldDB" id="A0AB33AKL1"/>
<dbReference type="KEGG" id="slu:KE3_0644"/>
<sequence length="34" mass="3825">MTLYQFFSHPDYTVGSGITPDQLALTDLALSFFK</sequence>
<accession>A0AB33AKL1</accession>
<organism evidence="1 2">
    <name type="scientific">Streptococcus lutetiensis 033</name>
    <dbReference type="NCBI Taxonomy" id="1076934"/>
    <lineage>
        <taxon>Bacteria</taxon>
        <taxon>Bacillati</taxon>
        <taxon>Bacillota</taxon>
        <taxon>Bacilli</taxon>
        <taxon>Lactobacillales</taxon>
        <taxon>Streptococcaceae</taxon>
        <taxon>Streptococcus</taxon>
    </lineage>
</organism>
<evidence type="ECO:0000313" key="1">
    <source>
        <dbReference type="EMBL" id="AGS05152.1"/>
    </source>
</evidence>